<proteinExistence type="predicted"/>
<accession>A0A848B6M0</accession>
<dbReference type="PANTHER" id="PTHR30189:SF1">
    <property type="entry name" value="LPS-ASSEMBLY PROTEIN LPTD"/>
    <property type="match status" value="1"/>
</dbReference>
<organism evidence="1 2">
    <name type="scientific">Selenomonas bovis</name>
    <dbReference type="NCBI Taxonomy" id="416586"/>
    <lineage>
        <taxon>Bacteria</taxon>
        <taxon>Bacillati</taxon>
        <taxon>Bacillota</taxon>
        <taxon>Negativicutes</taxon>
        <taxon>Selenomonadales</taxon>
        <taxon>Selenomonadaceae</taxon>
        <taxon>Selenomonas</taxon>
    </lineage>
</organism>
<comment type="caution">
    <text evidence="1">The sequence shown here is derived from an EMBL/GenBank/DDBJ whole genome shotgun (WGS) entry which is preliminary data.</text>
</comment>
<dbReference type="GO" id="GO:0009279">
    <property type="term" value="C:cell outer membrane"/>
    <property type="evidence" value="ECO:0007669"/>
    <property type="project" value="TreeGrafter"/>
</dbReference>
<name>A0A848B6M0_9FIRM</name>
<sequence length="478" mass="55612">MSRLDFIENQHRLERENRLSEAEQKLISEVQEMQKHLRYPVRPDQPVPASFEGDELTYDQTTGEFTAVGKVHVVQMDGHSFDSPDSVRGNLQKQQVELPGKAHVIQITPGQSRVELDGYRAFYRYGAKTGSMESAKGKVDHQYVSGKRFEFYPDHIVIYDGTTTKCGAIRPDYHLSAERIELYPNDKMILYKAKFWARGAVLFARDRYEKDLTKEEPLDQLPRIGYSKDAGVWLKQDLSQPVANRVWTHEHLYASTKHGGRSYGDLDWATKKAGTFALSYGYFEDSDENWVKRKPNLDWNYGHPIKGTPFSYGLSYRVGRWENQSNGIESTHTVYGFGISRAPIVFHRWYLTLSTGYSVTKESYDDSTVKGLTFDAALLKDFDQRWAAYAAYSYSKNNTRNSLFDFNLDDYSQKIQTGLSYRITDRDRVAAALEWNAQDGELNDLDYYWFHDFHCTQLILRYRSKQDTWKVQWQFTPW</sequence>
<protein>
    <submittedName>
        <fullName evidence="1">LPS-assembly protein LptD</fullName>
    </submittedName>
</protein>
<evidence type="ECO:0000313" key="1">
    <source>
        <dbReference type="EMBL" id="NMD99116.1"/>
    </source>
</evidence>
<dbReference type="InterPro" id="IPR050218">
    <property type="entry name" value="LptD"/>
</dbReference>
<dbReference type="SUPFAM" id="SSF56935">
    <property type="entry name" value="Porins"/>
    <property type="match status" value="1"/>
</dbReference>
<evidence type="ECO:0000313" key="2">
    <source>
        <dbReference type="Proteomes" id="UP000543804"/>
    </source>
</evidence>
<dbReference type="Proteomes" id="UP000543804">
    <property type="component" value="Unassembled WGS sequence"/>
</dbReference>
<dbReference type="PANTHER" id="PTHR30189">
    <property type="entry name" value="LPS-ASSEMBLY PROTEIN"/>
    <property type="match status" value="1"/>
</dbReference>
<keyword evidence="2" id="KW-1185">Reference proteome</keyword>
<reference evidence="1 2" key="1">
    <citation type="submission" date="2020-04" db="EMBL/GenBank/DDBJ databases">
        <authorList>
            <person name="Hitch T.C.A."/>
            <person name="Wylensek D."/>
            <person name="Clavel T."/>
        </authorList>
    </citation>
    <scope>NUCLEOTIDE SEQUENCE [LARGE SCALE GENOMIC DNA]</scope>
    <source>
        <strain evidence="1 2">PG-130-P53-12</strain>
    </source>
</reference>
<dbReference type="EMBL" id="JABAFA010000019">
    <property type="protein sequence ID" value="NMD99116.1"/>
    <property type="molecule type" value="Genomic_DNA"/>
</dbReference>
<gene>
    <name evidence="1" type="ORF">HF878_06465</name>
</gene>
<dbReference type="GO" id="GO:1990351">
    <property type="term" value="C:transporter complex"/>
    <property type="evidence" value="ECO:0007669"/>
    <property type="project" value="TreeGrafter"/>
</dbReference>
<dbReference type="AlphaFoldDB" id="A0A848B6M0"/>